<dbReference type="Gene3D" id="3.20.20.10">
    <property type="entry name" value="Alanine racemase"/>
    <property type="match status" value="1"/>
</dbReference>
<protein>
    <submittedName>
        <fullName evidence="4">Amino acid deaminase</fullName>
    </submittedName>
</protein>
<dbReference type="PANTHER" id="PTHR28004">
    <property type="entry name" value="ZGC:162816-RELATED"/>
    <property type="match status" value="1"/>
</dbReference>
<dbReference type="EMBL" id="CP032229">
    <property type="protein sequence ID" value="QBJ92091.1"/>
    <property type="molecule type" value="Genomic_DNA"/>
</dbReference>
<name>A0A4P6TZL5_STRSO</name>
<evidence type="ECO:0000313" key="5">
    <source>
        <dbReference type="Proteomes" id="UP000292547"/>
    </source>
</evidence>
<dbReference type="OrthoDB" id="9811417at2"/>
<dbReference type="RefSeq" id="WP_031180947.1">
    <property type="nucleotide sequence ID" value="NZ_CP032229.1"/>
</dbReference>
<dbReference type="GO" id="GO:0016829">
    <property type="term" value="F:lyase activity"/>
    <property type="evidence" value="ECO:0007669"/>
    <property type="project" value="UniProtKB-KW"/>
</dbReference>
<keyword evidence="5" id="KW-1185">Reference proteome</keyword>
<accession>A0A4P6TZL5</accession>
<dbReference type="InterPro" id="IPR029066">
    <property type="entry name" value="PLP-binding_barrel"/>
</dbReference>
<feature type="domain" description="D-serine dehydratase-like" evidence="3">
    <location>
        <begin position="316"/>
        <end position="412"/>
    </location>
</feature>
<keyword evidence="2" id="KW-0456">Lyase</keyword>
<reference evidence="4 5" key="1">
    <citation type="submission" date="2018-08" db="EMBL/GenBank/DDBJ databases">
        <title>The complete genome sequence of Streptomyces seoulensis, a pioneer strain for nickel superoxide dismutase discovery.</title>
        <authorList>
            <person name="Shin J."/>
            <person name="Lee J.-S."/>
            <person name="Lee E.-J."/>
            <person name="Youn H.-D."/>
        </authorList>
    </citation>
    <scope>NUCLEOTIDE SEQUENCE [LARGE SCALE GENOMIC DNA]</scope>
    <source>
        <strain evidence="4 5">KCTC 9819</strain>
    </source>
</reference>
<comment type="similarity">
    <text evidence="1">Belongs to the DSD1 family.</text>
</comment>
<dbReference type="STRING" id="73044.GCA_000725795_02700"/>
<dbReference type="PANTHER" id="PTHR28004:SF8">
    <property type="entry name" value="D-SERINE DEAMINASE"/>
    <property type="match status" value="1"/>
</dbReference>
<dbReference type="Proteomes" id="UP000292547">
    <property type="component" value="Chromosome"/>
</dbReference>
<evidence type="ECO:0000256" key="2">
    <source>
        <dbReference type="ARBA" id="ARBA00023239"/>
    </source>
</evidence>
<dbReference type="Pfam" id="PF14031">
    <property type="entry name" value="D-ser_dehydrat"/>
    <property type="match status" value="1"/>
</dbReference>
<gene>
    <name evidence="4" type="ORF">D0Z67_18545</name>
</gene>
<dbReference type="InterPro" id="IPR051466">
    <property type="entry name" value="D-amino_acid_metab_enzyme"/>
</dbReference>
<proteinExistence type="inferred from homology"/>
<dbReference type="InterPro" id="IPR026956">
    <property type="entry name" value="D-ser_dehydrat-like_dom"/>
</dbReference>
<dbReference type="AlphaFoldDB" id="A0A4P6TZL5"/>
<evidence type="ECO:0000313" key="4">
    <source>
        <dbReference type="EMBL" id="QBJ92091.1"/>
    </source>
</evidence>
<dbReference type="Pfam" id="PF01168">
    <property type="entry name" value="Ala_racemase_N"/>
    <property type="match status" value="1"/>
</dbReference>
<sequence length="425" mass="45558">MARETGSDALAQLAGERVDHRFKGLPPDAAGLTVGELAAERRNLFTGGFATPVLALSAERLAHNLALMETYAARHGLAFAPHGKTSMAPQLFARQIEHGAWGITVAAPHQVWVAREFGVRRIFLANELVDAAALRRIAAELAADPDFRLVTYVDSVRGVELMDAALTGTARPLDVVVELAAGEGARTGARTEAECAEIAAAVAATDTLRLVGVAGYEGEVPKADPERVAAYLRRLTALAAALDAGGLFGKAEEIVVSAGGSAWFDTVAEVFAEVPELSRPVLKLLRSGAYVSHDDGHYRRITPFNRVPEEGALEPAFRLWAQVVSRPEPGQAFVNAGKRDAAYDLDKPEAQVVRRDGTERPATGITVTALSDQHMWLATTPEADVMVGDWIGFGLSHPCTSFDKWQLIPVAEADGTVVEYVRTFF</sequence>
<dbReference type="SUPFAM" id="SSF51419">
    <property type="entry name" value="PLP-binding barrel"/>
    <property type="match status" value="1"/>
</dbReference>
<dbReference type="GeneID" id="300100909"/>
<dbReference type="InterPro" id="IPR042208">
    <property type="entry name" value="D-ser_dehydrat-like_sf"/>
</dbReference>
<dbReference type="Gene3D" id="2.40.37.20">
    <property type="entry name" value="D-serine dehydratase-like domain"/>
    <property type="match status" value="1"/>
</dbReference>
<evidence type="ECO:0000256" key="1">
    <source>
        <dbReference type="ARBA" id="ARBA00005323"/>
    </source>
</evidence>
<dbReference type="InterPro" id="IPR001608">
    <property type="entry name" value="Ala_racemase_N"/>
</dbReference>
<organism evidence="4 5">
    <name type="scientific">Streptomyces seoulensis</name>
    <dbReference type="NCBI Taxonomy" id="73044"/>
    <lineage>
        <taxon>Bacteria</taxon>
        <taxon>Bacillati</taxon>
        <taxon>Actinomycetota</taxon>
        <taxon>Actinomycetes</taxon>
        <taxon>Kitasatosporales</taxon>
        <taxon>Streptomycetaceae</taxon>
        <taxon>Streptomyces</taxon>
    </lineage>
</organism>
<dbReference type="KEGG" id="sseo:D0Z67_18545"/>
<dbReference type="SMART" id="SM01119">
    <property type="entry name" value="D-ser_dehydrat"/>
    <property type="match status" value="1"/>
</dbReference>
<evidence type="ECO:0000259" key="3">
    <source>
        <dbReference type="SMART" id="SM01119"/>
    </source>
</evidence>